<evidence type="ECO:0000313" key="3">
    <source>
        <dbReference type="Proteomes" id="UP000275719"/>
    </source>
</evidence>
<accession>A0A3P3W4F6</accession>
<dbReference type="OrthoDB" id="1179771at2"/>
<dbReference type="AlphaFoldDB" id="A0A3P3W4F6"/>
<evidence type="ECO:0000256" key="1">
    <source>
        <dbReference type="SAM" id="Phobius"/>
    </source>
</evidence>
<keyword evidence="1" id="KW-0812">Transmembrane</keyword>
<feature type="transmembrane region" description="Helical" evidence="1">
    <location>
        <begin position="32"/>
        <end position="52"/>
    </location>
</feature>
<evidence type="ECO:0000313" key="2">
    <source>
        <dbReference type="EMBL" id="RRJ89298.1"/>
    </source>
</evidence>
<name>A0A3P3W4F6_9FLAO</name>
<protein>
    <submittedName>
        <fullName evidence="2">Uncharacterized protein</fullName>
    </submittedName>
</protein>
<dbReference type="EMBL" id="RQVQ01000030">
    <property type="protein sequence ID" value="RRJ89298.1"/>
    <property type="molecule type" value="Genomic_DNA"/>
</dbReference>
<keyword evidence="3" id="KW-1185">Reference proteome</keyword>
<organism evidence="2 3">
    <name type="scientific">Paenimyroides tangerinum</name>
    <dbReference type="NCBI Taxonomy" id="2488728"/>
    <lineage>
        <taxon>Bacteria</taxon>
        <taxon>Pseudomonadati</taxon>
        <taxon>Bacteroidota</taxon>
        <taxon>Flavobacteriia</taxon>
        <taxon>Flavobacteriales</taxon>
        <taxon>Flavobacteriaceae</taxon>
        <taxon>Paenimyroides</taxon>
    </lineage>
</organism>
<dbReference type="RefSeq" id="WP_125019652.1">
    <property type="nucleotide sequence ID" value="NZ_RQVQ01000030.1"/>
</dbReference>
<comment type="caution">
    <text evidence="2">The sequence shown here is derived from an EMBL/GenBank/DDBJ whole genome shotgun (WGS) entry which is preliminary data.</text>
</comment>
<feature type="transmembrane region" description="Helical" evidence="1">
    <location>
        <begin position="7"/>
        <end position="26"/>
    </location>
</feature>
<keyword evidence="1" id="KW-1133">Transmembrane helix</keyword>
<gene>
    <name evidence="2" type="ORF">EG240_12110</name>
</gene>
<sequence>MNKKTKVFIAQFLCFAILFIIVRIPIDYFTDLTSIWGSLIGAVVATIFAPQFKVFDTQQGQKIYMRWIFIKGVKELNW</sequence>
<dbReference type="Proteomes" id="UP000275719">
    <property type="component" value="Unassembled WGS sequence"/>
</dbReference>
<keyword evidence="1" id="KW-0472">Membrane</keyword>
<reference evidence="2 3" key="1">
    <citation type="submission" date="2018-11" db="EMBL/GenBank/DDBJ databases">
        <title>Flavobacterium sp. nov., YIM 102701-2 draft genome.</title>
        <authorList>
            <person name="Li G."/>
            <person name="Jiang Y."/>
        </authorList>
    </citation>
    <scope>NUCLEOTIDE SEQUENCE [LARGE SCALE GENOMIC DNA]</scope>
    <source>
        <strain evidence="2 3">YIM 102701-2</strain>
    </source>
</reference>
<proteinExistence type="predicted"/>